<proteinExistence type="inferred from homology"/>
<dbReference type="SUPFAM" id="SSF55144">
    <property type="entry name" value="LigT-like"/>
    <property type="match status" value="1"/>
</dbReference>
<dbReference type="HAMAP" id="MF_01940">
    <property type="entry name" value="RNA_CPDase"/>
    <property type="match status" value="1"/>
</dbReference>
<feature type="domain" description="Phosphoesterase HXTX" evidence="2">
    <location>
        <begin position="102"/>
        <end position="179"/>
    </location>
</feature>
<keyword evidence="1" id="KW-0378">Hydrolase</keyword>
<dbReference type="PANTHER" id="PTHR35561:SF1">
    <property type="entry name" value="RNA 2',3'-CYCLIC PHOSPHODIESTERASE"/>
    <property type="match status" value="1"/>
</dbReference>
<sequence length="188" mass="21143">MRVFIAIDIDEVIRKDLADLQSELQSKADIKKGDAKWMDPNNIHLTLKFLGEIKDAQVVDVCDITKDVAGRHEKFELDVEKVGHFGGRSARVLWVGAGHDCEKLLKLQEDLERQLASAGWPKENRKFSAHLTMCRIRNSRAGVKLAQLTEGYKDFKLGSMPAESVCVYQSQLTPKGPIYTVLGNYKLS</sequence>
<evidence type="ECO:0000259" key="2">
    <source>
        <dbReference type="Pfam" id="PF02834"/>
    </source>
</evidence>
<name>X1HIC6_9ZZZZ</name>
<dbReference type="GO" id="GO:0004113">
    <property type="term" value="F:2',3'-cyclic-nucleotide 3'-phosphodiesterase activity"/>
    <property type="evidence" value="ECO:0007669"/>
    <property type="project" value="InterPro"/>
</dbReference>
<evidence type="ECO:0000313" key="3">
    <source>
        <dbReference type="EMBL" id="GAH53569.1"/>
    </source>
</evidence>
<dbReference type="Gene3D" id="3.90.1140.10">
    <property type="entry name" value="Cyclic phosphodiesterase"/>
    <property type="match status" value="1"/>
</dbReference>
<evidence type="ECO:0000256" key="1">
    <source>
        <dbReference type="ARBA" id="ARBA00022801"/>
    </source>
</evidence>
<dbReference type="AlphaFoldDB" id="X1HIC6"/>
<gene>
    <name evidence="3" type="ORF">S03H2_38098</name>
</gene>
<comment type="caution">
    <text evidence="3">The sequence shown here is derived from an EMBL/GenBank/DDBJ whole genome shotgun (WGS) entry which is preliminary data.</text>
</comment>
<feature type="domain" description="Phosphoesterase HXTX" evidence="2">
    <location>
        <begin position="8"/>
        <end position="94"/>
    </location>
</feature>
<dbReference type="GO" id="GO:0008664">
    <property type="term" value="F:RNA 2',3'-cyclic 3'-phosphodiesterase activity"/>
    <property type="evidence" value="ECO:0007669"/>
    <property type="project" value="InterPro"/>
</dbReference>
<accession>X1HIC6</accession>
<dbReference type="InterPro" id="IPR014051">
    <property type="entry name" value="Phosphoesterase_HXTX"/>
</dbReference>
<protein>
    <recommendedName>
        <fullName evidence="2">Phosphoesterase HXTX domain-containing protein</fullName>
    </recommendedName>
</protein>
<dbReference type="EMBL" id="BARU01023474">
    <property type="protein sequence ID" value="GAH53569.1"/>
    <property type="molecule type" value="Genomic_DNA"/>
</dbReference>
<dbReference type="InterPro" id="IPR009097">
    <property type="entry name" value="Cyclic_Pdiesterase"/>
</dbReference>
<dbReference type="Pfam" id="PF02834">
    <property type="entry name" value="LigT_PEase"/>
    <property type="match status" value="2"/>
</dbReference>
<dbReference type="InterPro" id="IPR004175">
    <property type="entry name" value="RNA_CPDase"/>
</dbReference>
<dbReference type="NCBIfam" id="TIGR02258">
    <property type="entry name" value="2_5_ligase"/>
    <property type="match status" value="1"/>
</dbReference>
<organism evidence="3">
    <name type="scientific">marine sediment metagenome</name>
    <dbReference type="NCBI Taxonomy" id="412755"/>
    <lineage>
        <taxon>unclassified sequences</taxon>
        <taxon>metagenomes</taxon>
        <taxon>ecological metagenomes</taxon>
    </lineage>
</organism>
<dbReference type="PANTHER" id="PTHR35561">
    <property type="entry name" value="RNA 2',3'-CYCLIC PHOSPHODIESTERASE"/>
    <property type="match status" value="1"/>
</dbReference>
<reference evidence="3" key="1">
    <citation type="journal article" date="2014" name="Front. Microbiol.">
        <title>High frequency of phylogenetically diverse reductive dehalogenase-homologous genes in deep subseafloor sedimentary metagenomes.</title>
        <authorList>
            <person name="Kawai M."/>
            <person name="Futagami T."/>
            <person name="Toyoda A."/>
            <person name="Takaki Y."/>
            <person name="Nishi S."/>
            <person name="Hori S."/>
            <person name="Arai W."/>
            <person name="Tsubouchi T."/>
            <person name="Morono Y."/>
            <person name="Uchiyama I."/>
            <person name="Ito T."/>
            <person name="Fujiyama A."/>
            <person name="Inagaki F."/>
            <person name="Takami H."/>
        </authorList>
    </citation>
    <scope>NUCLEOTIDE SEQUENCE</scope>
    <source>
        <strain evidence="3">Expedition CK06-06</strain>
    </source>
</reference>